<sequence length="357" mass="40055">MPANLLDNCRSRAVFHQPQHTHIATVRLDDIGTDHLIDAVITAFDQHVRLDVTQQIFRSAFGEADHPVHCTQACQHGHTPVNAVDRTARPFQAADRRVIVDGHDQTITQRPRLLQVGHMTGVKNVEAAIGEDDFFLVRARIIDRQQQLLQPQHAAFGTFFALNGAAQFRGADGCSTQLADHNACCQISQRHRMRQFLARSNRCRESGNYRVTGAGHIEHFASTGRQVQRLLIRTQQGHAVLTAGHQQSAQVKLLHQLRTFGDQLCLVFTMPDDGFEFTEVRRNQAGTAIDREILALGISQHRYTALAGGLNQRLMVFQRTLAVIGQDQHLDAIQQAVDLCTQCQRVSVERFFEVDTQ</sequence>
<evidence type="ECO:0000313" key="2">
    <source>
        <dbReference type="Proteomes" id="UP000281604"/>
    </source>
</evidence>
<reference evidence="1 2" key="1">
    <citation type="submission" date="2018-08" db="EMBL/GenBank/DDBJ databases">
        <title>Recombination of ecologically and evolutionarily significant loci maintains genetic cohesion in the Pseudomonas syringae species complex.</title>
        <authorList>
            <person name="Dillon M."/>
            <person name="Thakur S."/>
            <person name="Almeida R.N.D."/>
            <person name="Weir B.S."/>
            <person name="Guttman D.S."/>
        </authorList>
    </citation>
    <scope>NUCLEOTIDE SEQUENCE [LARGE SCALE GENOMIC DNA]</scope>
    <source>
        <strain evidence="1 2">ICMP 3706</strain>
    </source>
</reference>
<dbReference type="EMBL" id="RBQE01000344">
    <property type="protein sequence ID" value="RMP03935.1"/>
    <property type="molecule type" value="Genomic_DNA"/>
</dbReference>
<proteinExistence type="predicted"/>
<dbReference type="AlphaFoldDB" id="A0A3M4ACC9"/>
<dbReference type="Proteomes" id="UP000281604">
    <property type="component" value="Unassembled WGS sequence"/>
</dbReference>
<accession>A0A3M4ACC9</accession>
<organism evidence="1 2">
    <name type="scientific">Pseudomonas syringae pv. persicae</name>
    <dbReference type="NCBI Taxonomy" id="237306"/>
    <lineage>
        <taxon>Bacteria</taxon>
        <taxon>Pseudomonadati</taxon>
        <taxon>Pseudomonadota</taxon>
        <taxon>Gammaproteobacteria</taxon>
        <taxon>Pseudomonadales</taxon>
        <taxon>Pseudomonadaceae</taxon>
        <taxon>Pseudomonas</taxon>
    </lineage>
</organism>
<protein>
    <submittedName>
        <fullName evidence="1">Uncharacterized protein</fullName>
    </submittedName>
</protein>
<name>A0A3M4ACC9_9PSED</name>
<gene>
    <name evidence="1" type="ORF">ALQ30_05662</name>
</gene>
<comment type="caution">
    <text evidence="1">The sequence shown here is derived from an EMBL/GenBank/DDBJ whole genome shotgun (WGS) entry which is preliminary data.</text>
</comment>
<evidence type="ECO:0000313" key="1">
    <source>
        <dbReference type="EMBL" id="RMP03935.1"/>
    </source>
</evidence>